<feature type="transmembrane region" description="Helical" evidence="8">
    <location>
        <begin position="27"/>
        <end position="47"/>
    </location>
</feature>
<feature type="transmembrane region" description="Helical" evidence="8">
    <location>
        <begin position="150"/>
        <end position="168"/>
    </location>
</feature>
<name>A0A8J4H246_9BACL</name>
<dbReference type="InterPro" id="IPR026032">
    <property type="entry name" value="HcaT-like"/>
</dbReference>
<comment type="subcellular location">
    <subcellularLocation>
        <location evidence="1">Cell inner membrane</location>
        <topology evidence="1">Multi-pass membrane protein</topology>
    </subcellularLocation>
</comment>
<comment type="caution">
    <text evidence="10">The sequence shown here is derived from an EMBL/GenBank/DDBJ whole genome shotgun (WGS) entry which is preliminary data.</text>
</comment>
<gene>
    <name evidence="10" type="primary">hcaT</name>
    <name evidence="10" type="ORF">XYCOK13_10150</name>
</gene>
<dbReference type="Pfam" id="PF12832">
    <property type="entry name" value="MFS_1_like"/>
    <property type="match status" value="1"/>
</dbReference>
<evidence type="ECO:0000256" key="5">
    <source>
        <dbReference type="ARBA" id="ARBA00022692"/>
    </source>
</evidence>
<keyword evidence="2" id="KW-0813">Transport</keyword>
<keyword evidence="6 8" id="KW-1133">Transmembrane helix</keyword>
<dbReference type="PIRSF" id="PIRSF004925">
    <property type="entry name" value="HcaT"/>
    <property type="match status" value="1"/>
</dbReference>
<protein>
    <submittedName>
        <fullName evidence="10">3-phenylpropionic acid transporter</fullName>
    </submittedName>
</protein>
<evidence type="ECO:0000256" key="1">
    <source>
        <dbReference type="ARBA" id="ARBA00004429"/>
    </source>
</evidence>
<evidence type="ECO:0000259" key="9">
    <source>
        <dbReference type="Pfam" id="PF12832"/>
    </source>
</evidence>
<dbReference type="GO" id="GO:0030395">
    <property type="term" value="F:lactose binding"/>
    <property type="evidence" value="ECO:0007669"/>
    <property type="project" value="TreeGrafter"/>
</dbReference>
<feature type="transmembrane region" description="Helical" evidence="8">
    <location>
        <begin position="59"/>
        <end position="76"/>
    </location>
</feature>
<dbReference type="InterPro" id="IPR024989">
    <property type="entry name" value="MFS_assoc_dom"/>
</dbReference>
<evidence type="ECO:0000256" key="3">
    <source>
        <dbReference type="ARBA" id="ARBA00022475"/>
    </source>
</evidence>
<keyword evidence="5 8" id="KW-0812">Transmembrane</keyword>
<dbReference type="AlphaFoldDB" id="A0A8J4H246"/>
<sequence length="398" mass="44253">MQQEKAGQMADPSYDAAQNRNFLNLKAFSFSFYMTMALIISQLPLYFESQGYSKLEIGTLYSIGPLAGIFANLFWGVISDRYNTIKKILMICLAGQFFMVIGMIYHSSFAMLTVIMLFFYFFQTPMNPLNDSQILLTIRNTKKSYASFRMWGSVGFASSSLIFGWLLGLTGAEWTVYLMFATIVVSLILGAPLKERQGTMSKMDFSGIIPVLTSRKFLIFLGLVFVLMLGHRVNDGFLGLYMQERGASNFIVGLAWTFASMSEIPVFFLLSKYGHRFKELPLLGIVGILYCIRFLLTFTVSSPVGIAAVQLMHGVTFGMFLFTALRYLQQIVPDQYKSTGMAVFTVTWVGVAGLISGTVGGWVYDAIDAHTLYVAAIILSAIASVGFFAAHLSRRNAA</sequence>
<feature type="transmembrane region" description="Helical" evidence="8">
    <location>
        <begin position="340"/>
        <end position="364"/>
    </location>
</feature>
<dbReference type="GO" id="GO:0015528">
    <property type="term" value="F:lactose:proton symporter activity"/>
    <property type="evidence" value="ECO:0007669"/>
    <property type="project" value="TreeGrafter"/>
</dbReference>
<feature type="transmembrane region" description="Helical" evidence="8">
    <location>
        <begin position="282"/>
        <end position="300"/>
    </location>
</feature>
<feature type="domain" description="Major facilitator superfamily associated" evidence="9">
    <location>
        <begin position="23"/>
        <end position="374"/>
    </location>
</feature>
<evidence type="ECO:0000313" key="10">
    <source>
        <dbReference type="EMBL" id="GIQ68191.1"/>
    </source>
</evidence>
<dbReference type="Proteomes" id="UP000677918">
    <property type="component" value="Unassembled WGS sequence"/>
</dbReference>
<keyword evidence="11" id="KW-1185">Reference proteome</keyword>
<reference evidence="10" key="1">
    <citation type="submission" date="2021-04" db="EMBL/GenBank/DDBJ databases">
        <title>Draft genome sequence of Xylanibacillus composti strain K13.</title>
        <authorList>
            <person name="Uke A."/>
            <person name="Chhe C."/>
            <person name="Baramee S."/>
            <person name="Kosugi A."/>
        </authorList>
    </citation>
    <scope>NUCLEOTIDE SEQUENCE</scope>
    <source>
        <strain evidence="10">K13</strain>
    </source>
</reference>
<dbReference type="SUPFAM" id="SSF103473">
    <property type="entry name" value="MFS general substrate transporter"/>
    <property type="match status" value="1"/>
</dbReference>
<accession>A0A8J4H246</accession>
<evidence type="ECO:0000256" key="8">
    <source>
        <dbReference type="SAM" id="Phobius"/>
    </source>
</evidence>
<feature type="transmembrane region" description="Helical" evidence="8">
    <location>
        <begin position="174"/>
        <end position="193"/>
    </location>
</feature>
<proteinExistence type="predicted"/>
<evidence type="ECO:0000256" key="6">
    <source>
        <dbReference type="ARBA" id="ARBA00022989"/>
    </source>
</evidence>
<dbReference type="Gene3D" id="1.20.1250.20">
    <property type="entry name" value="MFS general substrate transporter like domains"/>
    <property type="match status" value="2"/>
</dbReference>
<dbReference type="PANTHER" id="PTHR23522">
    <property type="entry name" value="BLL5896 PROTEIN"/>
    <property type="match status" value="1"/>
</dbReference>
<organism evidence="10 11">
    <name type="scientific">Xylanibacillus composti</name>
    <dbReference type="NCBI Taxonomy" id="1572762"/>
    <lineage>
        <taxon>Bacteria</taxon>
        <taxon>Bacillati</taxon>
        <taxon>Bacillota</taxon>
        <taxon>Bacilli</taxon>
        <taxon>Bacillales</taxon>
        <taxon>Paenibacillaceae</taxon>
        <taxon>Xylanibacillus</taxon>
    </lineage>
</organism>
<feature type="transmembrane region" description="Helical" evidence="8">
    <location>
        <begin position="111"/>
        <end position="129"/>
    </location>
</feature>
<keyword evidence="4" id="KW-0997">Cell inner membrane</keyword>
<dbReference type="PANTHER" id="PTHR23522:SF10">
    <property type="entry name" value="3-PHENYLPROPIONIC ACID TRANSPORTER-RELATED"/>
    <property type="match status" value="1"/>
</dbReference>
<feature type="transmembrane region" description="Helical" evidence="8">
    <location>
        <begin position="306"/>
        <end position="328"/>
    </location>
</feature>
<feature type="transmembrane region" description="Helical" evidence="8">
    <location>
        <begin position="370"/>
        <end position="392"/>
    </location>
</feature>
<keyword evidence="3" id="KW-1003">Cell membrane</keyword>
<dbReference type="InterPro" id="IPR036259">
    <property type="entry name" value="MFS_trans_sf"/>
</dbReference>
<evidence type="ECO:0000256" key="2">
    <source>
        <dbReference type="ARBA" id="ARBA00022448"/>
    </source>
</evidence>
<evidence type="ECO:0000256" key="7">
    <source>
        <dbReference type="ARBA" id="ARBA00023136"/>
    </source>
</evidence>
<evidence type="ECO:0000313" key="11">
    <source>
        <dbReference type="Proteomes" id="UP000677918"/>
    </source>
</evidence>
<dbReference type="RefSeq" id="WP_244865007.1">
    <property type="nucleotide sequence ID" value="NZ_BOVK01000013.1"/>
</dbReference>
<dbReference type="GO" id="GO:0005886">
    <property type="term" value="C:plasma membrane"/>
    <property type="evidence" value="ECO:0007669"/>
    <property type="project" value="UniProtKB-SubCell"/>
</dbReference>
<dbReference type="EMBL" id="BOVK01000013">
    <property type="protein sequence ID" value="GIQ68191.1"/>
    <property type="molecule type" value="Genomic_DNA"/>
</dbReference>
<feature type="transmembrane region" description="Helical" evidence="8">
    <location>
        <begin position="250"/>
        <end position="270"/>
    </location>
</feature>
<feature type="transmembrane region" description="Helical" evidence="8">
    <location>
        <begin position="205"/>
        <end position="230"/>
    </location>
</feature>
<evidence type="ECO:0000256" key="4">
    <source>
        <dbReference type="ARBA" id="ARBA00022519"/>
    </source>
</evidence>
<keyword evidence="7 8" id="KW-0472">Membrane</keyword>